<dbReference type="Gene3D" id="3.40.50.1820">
    <property type="entry name" value="alpha/beta hydrolase"/>
    <property type="match status" value="1"/>
</dbReference>
<dbReference type="SUPFAM" id="SSF53474">
    <property type="entry name" value="alpha/beta-Hydrolases"/>
    <property type="match status" value="1"/>
</dbReference>
<dbReference type="eggNOG" id="COG0596">
    <property type="taxonomic scope" value="Bacteria"/>
</dbReference>
<dbReference type="Proteomes" id="UP000009236">
    <property type="component" value="Chromosome"/>
</dbReference>
<dbReference type="InterPro" id="IPR000073">
    <property type="entry name" value="AB_hydrolase_1"/>
</dbReference>
<dbReference type="AlphaFoldDB" id="F6FQ93"/>
<dbReference type="InterPro" id="IPR029058">
    <property type="entry name" value="AB_hydrolase_fold"/>
</dbReference>
<accession>F6FQ93</accession>
<dbReference type="PANTHER" id="PTHR43798:SF33">
    <property type="entry name" value="HYDROLASE, PUTATIVE (AFU_ORTHOLOGUE AFUA_2G14860)-RELATED"/>
    <property type="match status" value="1"/>
</dbReference>
<proteinExistence type="predicted"/>
<gene>
    <name evidence="2" type="ordered locus">Isova_0028</name>
</gene>
<reference evidence="2 3" key="1">
    <citation type="submission" date="2011-05" db="EMBL/GenBank/DDBJ databases">
        <title>Complete sequence of Isoptericola variabilis 225.</title>
        <authorList>
            <consortium name="US DOE Joint Genome Institute"/>
            <person name="Lucas S."/>
            <person name="Han J."/>
            <person name="Lapidus A."/>
            <person name="Cheng J.-F."/>
            <person name="Goodwin L."/>
            <person name="Pitluck S."/>
            <person name="Peters L."/>
            <person name="Mikhailova N."/>
            <person name="Zeytun A."/>
            <person name="Han C."/>
            <person name="Tapia R."/>
            <person name="Land M."/>
            <person name="Hauser L."/>
            <person name="Kyrpides N."/>
            <person name="Ivanova N."/>
            <person name="Pagani I."/>
            <person name="Siebers A."/>
            <person name="Allgaier M."/>
            <person name="Thelen M."/>
            <person name="Hugenholtz P."/>
            <person name="Gladden J."/>
            <person name="Woyke T."/>
        </authorList>
    </citation>
    <scope>NUCLEOTIDE SEQUENCE [LARGE SCALE GENOMIC DNA]</scope>
    <source>
        <strain evidence="3">225</strain>
    </source>
</reference>
<dbReference type="KEGG" id="iva:Isova_0028"/>
<keyword evidence="3" id="KW-1185">Reference proteome</keyword>
<dbReference type="InterPro" id="IPR050266">
    <property type="entry name" value="AB_hydrolase_sf"/>
</dbReference>
<dbReference type="RefSeq" id="WP_013837241.1">
    <property type="nucleotide sequence ID" value="NC_015588.1"/>
</dbReference>
<name>F6FQ93_ISOV2</name>
<dbReference type="EMBL" id="CP002810">
    <property type="protein sequence ID" value="AEG42846.1"/>
    <property type="molecule type" value="Genomic_DNA"/>
</dbReference>
<dbReference type="STRING" id="743718.Isova_0028"/>
<feature type="domain" description="AB hydrolase-1" evidence="1">
    <location>
        <begin position="28"/>
        <end position="126"/>
    </location>
</feature>
<dbReference type="HOGENOM" id="CLU_1218441_0_0_11"/>
<evidence type="ECO:0000259" key="1">
    <source>
        <dbReference type="Pfam" id="PF00561"/>
    </source>
</evidence>
<sequence>MSVRHDLRLPDGRVLVVHDTGPAPGDAPALVWHHGSPQSGALLRPVLDAAHDRGMRVVSCARPGYGGSTRLPGRSVAAAARDVGHALELLGVGRCVAVGASGGAPHALALAALRSERVAGVVTLAGVAPYDGTEAWFAGMADDGGLRAALQGTEARARHEETAEFDASSFTPADHAMFDGPWGALGADAAAAGDAWPEGLVDDDVHVGVLAALPAALDRLLARLRTG</sequence>
<dbReference type="Pfam" id="PF00561">
    <property type="entry name" value="Abhydrolase_1"/>
    <property type="match status" value="1"/>
</dbReference>
<organism evidence="3">
    <name type="scientific">Isoptericola variabilis (strain 225)</name>
    <dbReference type="NCBI Taxonomy" id="743718"/>
    <lineage>
        <taxon>Bacteria</taxon>
        <taxon>Bacillati</taxon>
        <taxon>Actinomycetota</taxon>
        <taxon>Actinomycetes</taxon>
        <taxon>Micrococcales</taxon>
        <taxon>Promicromonosporaceae</taxon>
        <taxon>Isoptericola</taxon>
    </lineage>
</organism>
<evidence type="ECO:0000313" key="3">
    <source>
        <dbReference type="Proteomes" id="UP000009236"/>
    </source>
</evidence>
<dbReference type="GO" id="GO:0016020">
    <property type="term" value="C:membrane"/>
    <property type="evidence" value="ECO:0007669"/>
    <property type="project" value="TreeGrafter"/>
</dbReference>
<keyword evidence="2" id="KW-0378">Hydrolase</keyword>
<dbReference type="PANTHER" id="PTHR43798">
    <property type="entry name" value="MONOACYLGLYCEROL LIPASE"/>
    <property type="match status" value="1"/>
</dbReference>
<dbReference type="GO" id="GO:0016787">
    <property type="term" value="F:hydrolase activity"/>
    <property type="evidence" value="ECO:0007669"/>
    <property type="project" value="UniProtKB-KW"/>
</dbReference>
<protein>
    <submittedName>
        <fullName evidence="2">Alpha/beta hydrolase fold protein</fullName>
    </submittedName>
</protein>
<evidence type="ECO:0000313" key="2">
    <source>
        <dbReference type="EMBL" id="AEG42846.1"/>
    </source>
</evidence>